<dbReference type="AlphaFoldDB" id="A0A5C3LU46"/>
<dbReference type="PANTHER" id="PTHR43539">
    <property type="entry name" value="FLAVIN-BINDING MONOOXYGENASE-LIKE PROTEIN (AFU_ORTHOLOGUE AFUA_4G09220)"/>
    <property type="match status" value="1"/>
</dbReference>
<dbReference type="STRING" id="68775.A0A5C3LU46"/>
<name>A0A5C3LU46_9AGAR</name>
<keyword evidence="3" id="KW-1185">Reference proteome</keyword>
<accession>A0A5C3LU46</accession>
<sequence length="633" mass="69890">MAPTPHPSEGPLPTLSKLGLSEAPKDIDALKIAADWLSSFEAQASSANVDGVLDLLLPGTYSSSSNENDPSAISFYWRDLLALTWDFRTFEGSSAVKQFLTDRLAQVKISNVRLQIGDGKEIVGFQQPFPDVAWIQAMFKFETAVGFASGIVRLVPFTLTNNPNTIKWKAHSLLTNLEDLRGFPEKKGPYRNQEPNHGKWAEQRQQEAGFANEEPVALIVGGGQSGLEVAARLKALGVSSLIIEKNPKIGDNWRNRYDALCLHDPVWYDHLPYIPFPDTWPVFTPARKLANWLESYADAMELNVWTSSTVTKASQDPENCLWYVTVKKSDGTERLFKVKHFILALGFKGGQGYIPEYSGMDVFKGQILHSLHHGKALDHAGKKVVVIGSCTSAHDISVDYANHGVDVTMFQRSSTYVMSTKHGLKILMGALYSEDGPPTDIADRINASFPNLLNLGVSYRVTQKIAEADKETLDGLRARGFRTNMGTKDAGFFLMVWGRAGGYYLDVGGSQYIIDGKVKLKNDSQIKNFTEKGIEFDNGSKLDADVVIFSTGLSDPREGVGELCGDAIADGCNEIWGMNSEGEINGVWRDMGFKGLWYVMGNLAMCRFHSKHIALQIKAMEEGVFGERYSAKS</sequence>
<gene>
    <name evidence="2" type="ORF">BDQ12DRAFT_714647</name>
</gene>
<evidence type="ECO:0000256" key="1">
    <source>
        <dbReference type="ARBA" id="ARBA00023002"/>
    </source>
</evidence>
<keyword evidence="1" id="KW-0560">Oxidoreductase</keyword>
<reference evidence="2 3" key="1">
    <citation type="journal article" date="2019" name="Nat. Ecol. Evol.">
        <title>Megaphylogeny resolves global patterns of mushroom evolution.</title>
        <authorList>
            <person name="Varga T."/>
            <person name="Krizsan K."/>
            <person name="Foldi C."/>
            <person name="Dima B."/>
            <person name="Sanchez-Garcia M."/>
            <person name="Sanchez-Ramirez S."/>
            <person name="Szollosi G.J."/>
            <person name="Szarkandi J.G."/>
            <person name="Papp V."/>
            <person name="Albert L."/>
            <person name="Andreopoulos W."/>
            <person name="Angelini C."/>
            <person name="Antonin V."/>
            <person name="Barry K.W."/>
            <person name="Bougher N.L."/>
            <person name="Buchanan P."/>
            <person name="Buyck B."/>
            <person name="Bense V."/>
            <person name="Catcheside P."/>
            <person name="Chovatia M."/>
            <person name="Cooper J."/>
            <person name="Damon W."/>
            <person name="Desjardin D."/>
            <person name="Finy P."/>
            <person name="Geml J."/>
            <person name="Haridas S."/>
            <person name="Hughes K."/>
            <person name="Justo A."/>
            <person name="Karasinski D."/>
            <person name="Kautmanova I."/>
            <person name="Kiss B."/>
            <person name="Kocsube S."/>
            <person name="Kotiranta H."/>
            <person name="LaButti K.M."/>
            <person name="Lechner B.E."/>
            <person name="Liimatainen K."/>
            <person name="Lipzen A."/>
            <person name="Lukacs Z."/>
            <person name="Mihaltcheva S."/>
            <person name="Morgado L.N."/>
            <person name="Niskanen T."/>
            <person name="Noordeloos M.E."/>
            <person name="Ohm R.A."/>
            <person name="Ortiz-Santana B."/>
            <person name="Ovrebo C."/>
            <person name="Racz N."/>
            <person name="Riley R."/>
            <person name="Savchenko A."/>
            <person name="Shiryaev A."/>
            <person name="Soop K."/>
            <person name="Spirin V."/>
            <person name="Szebenyi C."/>
            <person name="Tomsovsky M."/>
            <person name="Tulloss R.E."/>
            <person name="Uehling J."/>
            <person name="Grigoriev I.V."/>
            <person name="Vagvolgyi C."/>
            <person name="Papp T."/>
            <person name="Martin F.M."/>
            <person name="Miettinen O."/>
            <person name="Hibbett D.S."/>
            <person name="Nagy L.G."/>
        </authorList>
    </citation>
    <scope>NUCLEOTIDE SEQUENCE [LARGE SCALE GENOMIC DNA]</scope>
    <source>
        <strain evidence="2 3">CBS 166.37</strain>
    </source>
</reference>
<dbReference type="SUPFAM" id="SSF51905">
    <property type="entry name" value="FAD/NAD(P)-binding domain"/>
    <property type="match status" value="2"/>
</dbReference>
<organism evidence="2 3">
    <name type="scientific">Crucibulum laeve</name>
    <dbReference type="NCBI Taxonomy" id="68775"/>
    <lineage>
        <taxon>Eukaryota</taxon>
        <taxon>Fungi</taxon>
        <taxon>Dikarya</taxon>
        <taxon>Basidiomycota</taxon>
        <taxon>Agaricomycotina</taxon>
        <taxon>Agaricomycetes</taxon>
        <taxon>Agaricomycetidae</taxon>
        <taxon>Agaricales</taxon>
        <taxon>Agaricineae</taxon>
        <taxon>Nidulariaceae</taxon>
        <taxon>Crucibulum</taxon>
    </lineage>
</organism>
<dbReference type="OrthoDB" id="74360at2759"/>
<dbReference type="Gene3D" id="3.50.50.60">
    <property type="entry name" value="FAD/NAD(P)-binding domain"/>
    <property type="match status" value="1"/>
</dbReference>
<evidence type="ECO:0000313" key="3">
    <source>
        <dbReference type="Proteomes" id="UP000308652"/>
    </source>
</evidence>
<evidence type="ECO:0000313" key="2">
    <source>
        <dbReference type="EMBL" id="TFK35616.1"/>
    </source>
</evidence>
<dbReference type="InterPro" id="IPR036188">
    <property type="entry name" value="FAD/NAD-bd_sf"/>
</dbReference>
<dbReference type="GO" id="GO:0004497">
    <property type="term" value="F:monooxygenase activity"/>
    <property type="evidence" value="ECO:0007669"/>
    <property type="project" value="TreeGrafter"/>
</dbReference>
<proteinExistence type="predicted"/>
<dbReference type="Pfam" id="PF13738">
    <property type="entry name" value="Pyr_redox_3"/>
    <property type="match status" value="1"/>
</dbReference>
<dbReference type="GO" id="GO:0050660">
    <property type="term" value="F:flavin adenine dinucleotide binding"/>
    <property type="evidence" value="ECO:0007669"/>
    <property type="project" value="TreeGrafter"/>
</dbReference>
<evidence type="ECO:0008006" key="4">
    <source>
        <dbReference type="Google" id="ProtNLM"/>
    </source>
</evidence>
<dbReference type="EMBL" id="ML213620">
    <property type="protein sequence ID" value="TFK35616.1"/>
    <property type="molecule type" value="Genomic_DNA"/>
</dbReference>
<dbReference type="Proteomes" id="UP000308652">
    <property type="component" value="Unassembled WGS sequence"/>
</dbReference>
<protein>
    <recommendedName>
        <fullName evidence="4">FAD/NAD(P)-binding domain-containing protein</fullName>
    </recommendedName>
</protein>
<dbReference type="InterPro" id="IPR050982">
    <property type="entry name" value="Auxin_biosynth/cation_transpt"/>
</dbReference>
<dbReference type="PANTHER" id="PTHR43539:SF68">
    <property type="entry name" value="FLAVIN-BINDING MONOOXYGENASE-LIKE PROTEIN (AFU_ORTHOLOGUE AFUA_4G09220)"/>
    <property type="match status" value="1"/>
</dbReference>